<dbReference type="PROSITE" id="PS50157">
    <property type="entry name" value="ZINC_FINGER_C2H2_2"/>
    <property type="match status" value="1"/>
</dbReference>
<name>A0A4U5MF27_STECR</name>
<protein>
    <recommendedName>
        <fullName evidence="9">C2H2-type domain-containing protein</fullName>
    </recommendedName>
</protein>
<evidence type="ECO:0000256" key="6">
    <source>
        <dbReference type="ARBA" id="ARBA00023242"/>
    </source>
</evidence>
<organism evidence="10 11">
    <name type="scientific">Steinernema carpocapsae</name>
    <name type="common">Entomopathogenic nematode</name>
    <dbReference type="NCBI Taxonomy" id="34508"/>
    <lineage>
        <taxon>Eukaryota</taxon>
        <taxon>Metazoa</taxon>
        <taxon>Ecdysozoa</taxon>
        <taxon>Nematoda</taxon>
        <taxon>Chromadorea</taxon>
        <taxon>Rhabditida</taxon>
        <taxon>Tylenchina</taxon>
        <taxon>Panagrolaimomorpha</taxon>
        <taxon>Strongyloidoidea</taxon>
        <taxon>Steinernematidae</taxon>
        <taxon>Steinernema</taxon>
    </lineage>
</organism>
<keyword evidence="4 7" id="KW-0863">Zinc-finger</keyword>
<reference evidence="10 11" key="1">
    <citation type="journal article" date="2015" name="Genome Biol.">
        <title>Comparative genomics of Steinernema reveals deeply conserved gene regulatory networks.</title>
        <authorList>
            <person name="Dillman A.R."/>
            <person name="Macchietto M."/>
            <person name="Porter C.F."/>
            <person name="Rogers A."/>
            <person name="Williams B."/>
            <person name="Antoshechkin I."/>
            <person name="Lee M.M."/>
            <person name="Goodwin Z."/>
            <person name="Lu X."/>
            <person name="Lewis E.E."/>
            <person name="Goodrich-Blair H."/>
            <person name="Stock S.P."/>
            <person name="Adams B.J."/>
            <person name="Sternberg P.W."/>
            <person name="Mortazavi A."/>
        </authorList>
    </citation>
    <scope>NUCLEOTIDE SEQUENCE [LARGE SCALE GENOMIC DNA]</scope>
    <source>
        <strain evidence="10 11">ALL</strain>
    </source>
</reference>
<evidence type="ECO:0000256" key="1">
    <source>
        <dbReference type="ARBA" id="ARBA00004123"/>
    </source>
</evidence>
<keyword evidence="11" id="KW-1185">Reference proteome</keyword>
<comment type="caution">
    <text evidence="10">The sequence shown here is derived from an EMBL/GenBank/DDBJ whole genome shotgun (WGS) entry which is preliminary data.</text>
</comment>
<comment type="subcellular location">
    <subcellularLocation>
        <location evidence="1">Nucleus</location>
    </subcellularLocation>
</comment>
<reference evidence="10 11" key="2">
    <citation type="journal article" date="2019" name="G3 (Bethesda)">
        <title>Hybrid Assembly of the Genome of the Entomopathogenic Nematode Steinernema carpocapsae Identifies the X-Chromosome.</title>
        <authorList>
            <person name="Serra L."/>
            <person name="Macchietto M."/>
            <person name="Macias-Munoz A."/>
            <person name="McGill C.J."/>
            <person name="Rodriguez I.M."/>
            <person name="Rodriguez B."/>
            <person name="Murad R."/>
            <person name="Mortazavi A."/>
        </authorList>
    </citation>
    <scope>NUCLEOTIDE SEQUENCE [LARGE SCALE GENOMIC DNA]</scope>
    <source>
        <strain evidence="10 11">ALL</strain>
    </source>
</reference>
<accession>A0A4U5MF27</accession>
<sequence length="1776" mass="201747">MNMLNETASAHLNKPVSEGDDPMTGGRSVEIPAEGGSRKRGFFDEERFVVRMEGALNLPKDAFRDKLKFDAADIPALDQLDQKRWPELFDVLRLSAVLKAPIGFQYLLTQSTRAHYDKFVKVIRPKFQGFDGTHEALAITFVFYEVWKTLSDEERARWDEAAKQRMYPEGVPRNVKASSLREANAWVDSVGFDKLPCVLCDAEDQRRYTYRNLLSHIVYSHYHLKIYACHHCGQAYFDERHLYEENHCREFQFKGHRLPLLKVVCTLICAECGFQYVMSGTADEKKCAEEYLCFVLTHTHDSMIMAQTLSHGVIQTDKVRLTMISRKSLLPGQCEPCEVEFNTIIEARKHFEKSHKDMEKMKCAKCPYSSCNKSAVLDHMVGQHLSRWPLIDNYEYLTFHPPAHHVDAAIALDYTGQMVEESKKKPFQAPTATTLSSYTNMVKLKSVSVEVEPSGSNRADTLALSARKEYTQEVIVNVSVESPFRDTVSGSILSEDVYFCYSCNNIMLGEAKFLRHKAICDLKRSTRGVQKFEGSIKIMPKQQGNARNSIVCPFCPENAELHCSVGSLRRHMVSVHERFANFQASNSVLASYMREWVCEREEGAMYDFASSFREHLEAAGVDLVLANGEPLKKRRKLEALQVKRFYLNRAVLKNEDYYVDEDAAQLISCSTDDHYCQFCRYTTESGRAHKAHFKKNHVFICCDCGCAFLDSEFYDEHYCMDLLPPFKGINCSLCKEQLQSTKDFYLHSIDSHFDRMALCPNSGTIYPRVTVAGLERGGTLRPCFLCTLPDFTSEEMSDHLGRHSEPDAWDRCPICRFESPDALLPEEPSDCSASNIFFHLYQVHCPMAPGNVRGCYFCKRTLPESARTGSASDVSHLIRHMIFECDESQYCLLCNDGRKLSQAIAQHRAEEHPDIFCRFSCSACELKFRTYASYRAHVETDECREQMELGRCWVFEENYVHSGLTIMNPRSRPSSPLAHQPPMFLDEDDDDVIIDEDAISDAFVARDVRKVMDSLMNSICGKEDEIVEVAPIQSSESFHFEEDGPIEVIDDDLAVVGEGKCLTTTRKEPLLQCPKCSAKFQKQVSLNHHMKEHVNDCGETIDDVFGIPRNRTVFVCRLCCLAWESYQVYQRHRQKHGHVFSCSQCNAASLHKDQVQSHYILHETIAKNRLVFACSMCSLGFHSNEGFCHHMASVHNQDLLFFCKNCGHAHSSADECLKHIYSSKCLQNDGVITVLGMTMASIFHYQPKNVAEHRAEIAADSSLVVTPSDCIHRSFTANTECMVSCPECSVLMPFSAYYHMGYQGKDSQTALRISPDDNTEPLHFTKKFYAKDLLKPRSRPVPVREEPQPDPQRMTLSRQEAALIAAQRRAMPMNSRGGMTTVTPRGPYRQFGGPVNMAMGGSPMRMPSQQQSFARTRPGYPQQSTSTGNQRNLYSITTSGSANSMQSRVPIFTPRGVRPSMSTPNYGMQDSRRINSSNISTLNARQLSIQTTRPSSDFSQAIVQTENDQMPVDFPVDPTGTLKCPHMNCDTSFTNKAQGFFHRIRHIQHKYFCMQCGRAQADEKDAVIHQFLMHIKRKTPNDIEYRLTCPCCYDVFFDPTMFSQHLREADHEQLMCEDESCFRRFGSQSAARHHTLVHQLLRGSVGGTPQRPKCCAICATIEKWWEHKLTDGFTINHTAVHGFVQNIVCRCCGKKFSSNDMPNFTQHFRNTHATKLGSIGSFVCSCGSQFSQNDFQKHIIDKHLVHGLFFNPMPGNGKLLVETTDAFRVSFGIGQS</sequence>
<keyword evidence="3" id="KW-0677">Repeat</keyword>
<evidence type="ECO:0000256" key="5">
    <source>
        <dbReference type="ARBA" id="ARBA00022833"/>
    </source>
</evidence>
<dbReference type="Gene3D" id="3.30.160.60">
    <property type="entry name" value="Classic Zinc Finger"/>
    <property type="match status" value="1"/>
</dbReference>
<gene>
    <name evidence="10" type="ORF">L596_023660</name>
</gene>
<proteinExistence type="predicted"/>
<evidence type="ECO:0000256" key="3">
    <source>
        <dbReference type="ARBA" id="ARBA00022737"/>
    </source>
</evidence>
<feature type="compositionally biased region" description="Polar residues" evidence="8">
    <location>
        <begin position="1460"/>
        <end position="1472"/>
    </location>
</feature>
<dbReference type="Proteomes" id="UP000298663">
    <property type="component" value="Unassembled WGS sequence"/>
</dbReference>
<evidence type="ECO:0000256" key="2">
    <source>
        <dbReference type="ARBA" id="ARBA00022723"/>
    </source>
</evidence>
<feature type="compositionally biased region" description="Polar residues" evidence="8">
    <location>
        <begin position="1"/>
        <end position="10"/>
    </location>
</feature>
<dbReference type="EMBL" id="AZBU02000008">
    <property type="protein sequence ID" value="TKR67513.1"/>
    <property type="molecule type" value="Genomic_DNA"/>
</dbReference>
<evidence type="ECO:0000313" key="11">
    <source>
        <dbReference type="Proteomes" id="UP000298663"/>
    </source>
</evidence>
<keyword evidence="5" id="KW-0862">Zinc</keyword>
<evidence type="ECO:0000259" key="9">
    <source>
        <dbReference type="PROSITE" id="PS50157"/>
    </source>
</evidence>
<dbReference type="GO" id="GO:0005634">
    <property type="term" value="C:nucleus"/>
    <property type="evidence" value="ECO:0007669"/>
    <property type="project" value="UniProtKB-SubCell"/>
</dbReference>
<dbReference type="InterPro" id="IPR013087">
    <property type="entry name" value="Znf_C2H2_type"/>
</dbReference>
<keyword evidence="2" id="KW-0479">Metal-binding</keyword>
<dbReference type="PANTHER" id="PTHR24406">
    <property type="entry name" value="TRANSCRIPTIONAL REPRESSOR CTCFL-RELATED"/>
    <property type="match status" value="1"/>
</dbReference>
<evidence type="ECO:0000256" key="8">
    <source>
        <dbReference type="SAM" id="MobiDB-lite"/>
    </source>
</evidence>
<dbReference type="InterPro" id="IPR050888">
    <property type="entry name" value="ZnF_C2H2-type_TF"/>
</dbReference>
<dbReference type="OrthoDB" id="5805083at2759"/>
<evidence type="ECO:0000256" key="7">
    <source>
        <dbReference type="PROSITE-ProRule" id="PRU00042"/>
    </source>
</evidence>
<evidence type="ECO:0000256" key="4">
    <source>
        <dbReference type="ARBA" id="ARBA00022771"/>
    </source>
</evidence>
<dbReference type="PROSITE" id="PS00028">
    <property type="entry name" value="ZINC_FINGER_C2H2_1"/>
    <property type="match status" value="4"/>
</dbReference>
<dbReference type="SMART" id="SM00355">
    <property type="entry name" value="ZnF_C2H2"/>
    <property type="match status" value="19"/>
</dbReference>
<feature type="region of interest" description="Disordered" evidence="8">
    <location>
        <begin position="1452"/>
        <end position="1472"/>
    </location>
</feature>
<dbReference type="GO" id="GO:0008270">
    <property type="term" value="F:zinc ion binding"/>
    <property type="evidence" value="ECO:0007669"/>
    <property type="project" value="UniProtKB-KW"/>
</dbReference>
<evidence type="ECO:0000313" key="10">
    <source>
        <dbReference type="EMBL" id="TKR67513.1"/>
    </source>
</evidence>
<keyword evidence="6" id="KW-0539">Nucleus</keyword>
<feature type="region of interest" description="Disordered" evidence="8">
    <location>
        <begin position="1"/>
        <end position="37"/>
    </location>
</feature>
<dbReference type="STRING" id="34508.A0A4U5MF27"/>
<feature type="domain" description="C2H2-type" evidence="9">
    <location>
        <begin position="1071"/>
        <end position="1098"/>
    </location>
</feature>